<reference evidence="2 3" key="1">
    <citation type="submission" date="2013-05" db="EMBL/GenBank/DDBJ databases">
        <title>Genome assembly of Chondromyces apiculatus DSM 436.</title>
        <authorList>
            <person name="Sharma G."/>
            <person name="Khatri I."/>
            <person name="Kaur C."/>
            <person name="Mayilraj S."/>
            <person name="Subramanian S."/>
        </authorList>
    </citation>
    <scope>NUCLEOTIDE SEQUENCE [LARGE SCALE GENOMIC DNA]</scope>
    <source>
        <strain evidence="2 3">DSM 436</strain>
    </source>
</reference>
<dbReference type="AlphaFoldDB" id="A0A017TGL6"/>
<name>A0A017TGL6_9BACT</name>
<accession>A0A017TGL6</accession>
<organism evidence="2 3">
    <name type="scientific">Chondromyces apiculatus DSM 436</name>
    <dbReference type="NCBI Taxonomy" id="1192034"/>
    <lineage>
        <taxon>Bacteria</taxon>
        <taxon>Pseudomonadati</taxon>
        <taxon>Myxococcota</taxon>
        <taxon>Polyangia</taxon>
        <taxon>Polyangiales</taxon>
        <taxon>Polyangiaceae</taxon>
        <taxon>Chondromyces</taxon>
    </lineage>
</organism>
<protein>
    <recommendedName>
        <fullName evidence="1">SnoaL-like domain-containing protein</fullName>
    </recommendedName>
</protein>
<dbReference type="EMBL" id="ASRX01000003">
    <property type="protein sequence ID" value="EYF08394.1"/>
    <property type="molecule type" value="Genomic_DNA"/>
</dbReference>
<dbReference type="PANTHER" id="PTHR41252">
    <property type="entry name" value="BLR2505 PROTEIN"/>
    <property type="match status" value="1"/>
</dbReference>
<feature type="domain" description="SnoaL-like" evidence="1">
    <location>
        <begin position="21"/>
        <end position="125"/>
    </location>
</feature>
<dbReference type="InterPro" id="IPR032710">
    <property type="entry name" value="NTF2-like_dom_sf"/>
</dbReference>
<gene>
    <name evidence="2" type="ORF">CAP_3923</name>
</gene>
<dbReference type="STRING" id="1192034.CAP_3923"/>
<evidence type="ECO:0000313" key="2">
    <source>
        <dbReference type="EMBL" id="EYF08394.1"/>
    </source>
</evidence>
<comment type="caution">
    <text evidence="2">The sequence shown here is derived from an EMBL/GenBank/DDBJ whole genome shotgun (WGS) entry which is preliminary data.</text>
</comment>
<evidence type="ECO:0000313" key="3">
    <source>
        <dbReference type="Proteomes" id="UP000019678"/>
    </source>
</evidence>
<proteinExistence type="predicted"/>
<dbReference type="InterPro" id="IPR037401">
    <property type="entry name" value="SnoaL-like"/>
</dbReference>
<evidence type="ECO:0000259" key="1">
    <source>
        <dbReference type="Pfam" id="PF12680"/>
    </source>
</evidence>
<dbReference type="PANTHER" id="PTHR41252:SF1">
    <property type="entry name" value="BLR2505 PROTEIN"/>
    <property type="match status" value="1"/>
</dbReference>
<dbReference type="SUPFAM" id="SSF54427">
    <property type="entry name" value="NTF2-like"/>
    <property type="match status" value="1"/>
</dbReference>
<dbReference type="Gene3D" id="3.10.450.50">
    <property type="match status" value="1"/>
</dbReference>
<dbReference type="Proteomes" id="UP000019678">
    <property type="component" value="Unassembled WGS sequence"/>
</dbReference>
<dbReference type="eggNOG" id="COG3631">
    <property type="taxonomic scope" value="Bacteria"/>
</dbReference>
<sequence length="141" mass="15280">MRAGGLNEGVDVMAGANVELVQQVYAAMGRRDLEALFRMIAEDVKIVQSNAMPWGGCYEGHAGMREFFGKLGAKIKSAVAVERYIEAGEQVVAIGRTQGATLATGKTFDVPVAHVWTVKEGKVTELRPYIDHPTMEPALET</sequence>
<dbReference type="Pfam" id="PF12680">
    <property type="entry name" value="SnoaL_2"/>
    <property type="match status" value="1"/>
</dbReference>
<keyword evidence="3" id="KW-1185">Reference proteome</keyword>